<comment type="similarity">
    <text evidence="1 5 6">Belongs to the peptidase S8 family.</text>
</comment>
<protein>
    <submittedName>
        <fullName evidence="9">Subtilisin-like protease</fullName>
    </submittedName>
</protein>
<organism evidence="9 10">
    <name type="scientific">Venturia nashicola</name>
    <dbReference type="NCBI Taxonomy" id="86259"/>
    <lineage>
        <taxon>Eukaryota</taxon>
        <taxon>Fungi</taxon>
        <taxon>Dikarya</taxon>
        <taxon>Ascomycota</taxon>
        <taxon>Pezizomycotina</taxon>
        <taxon>Dothideomycetes</taxon>
        <taxon>Pleosporomycetidae</taxon>
        <taxon>Venturiales</taxon>
        <taxon>Venturiaceae</taxon>
        <taxon>Venturia</taxon>
    </lineage>
</organism>
<dbReference type="InterPro" id="IPR034193">
    <property type="entry name" value="PCSK9_ProteinaseK-like"/>
</dbReference>
<dbReference type="STRING" id="86259.A0A4Z1P3Q0"/>
<keyword evidence="7" id="KW-0732">Signal</keyword>
<name>A0A4Z1P3Q0_9PEZI</name>
<sequence length="402" mass="41056">MKVNTFAVFSVLAIAVVAQSAKQTYIIGLPKGTLLSTAIEAILKLVSTAADPVAAPGAAQQWSAGDLIGFTAVLSSEQVKVLQATLLVLYVEPDGQVKVQGQLTRFSKRTLQTQSPGVWGLGRVSHHASMISSYIYDSTAGQNTCVYIIDSGINTAHVEFGNRATFVQNWVSAESDTDLSGHGTAVAGVVGATTYGVAKLSNLYSMKVCDQNGNCAVSSVVAAIAATMNDSPNRPCTKGVVINLSLGGPNAGWQSVSQSVVSATQAGIFVVSAAGNDGANAANYLPASAAGSCTVGATDINDAKPTWSNWGNKLAVFAPGVNVQSTYIGSSNTATAYFDGTSMAAPHVAGLGAYLNSLNGKTNPNTMCTNIKNTATMNVITGLTGGGQSGNPNKLAYNGNGA</sequence>
<dbReference type="SUPFAM" id="SSF52743">
    <property type="entry name" value="Subtilisin-like"/>
    <property type="match status" value="1"/>
</dbReference>
<dbReference type="PROSITE" id="PS00136">
    <property type="entry name" value="SUBTILASE_ASP"/>
    <property type="match status" value="1"/>
</dbReference>
<dbReference type="Proteomes" id="UP000298493">
    <property type="component" value="Unassembled WGS sequence"/>
</dbReference>
<dbReference type="EMBL" id="SNSC02000013">
    <property type="protein sequence ID" value="TID18690.1"/>
    <property type="molecule type" value="Genomic_DNA"/>
</dbReference>
<dbReference type="InterPro" id="IPR023827">
    <property type="entry name" value="Peptidase_S8_Asp-AS"/>
</dbReference>
<dbReference type="InterPro" id="IPR015500">
    <property type="entry name" value="Peptidase_S8_subtilisin-rel"/>
</dbReference>
<dbReference type="Pfam" id="PF00082">
    <property type="entry name" value="Peptidase_S8"/>
    <property type="match status" value="1"/>
</dbReference>
<dbReference type="Gene3D" id="3.40.50.200">
    <property type="entry name" value="Peptidase S8/S53 domain"/>
    <property type="match status" value="1"/>
</dbReference>
<feature type="active site" description="Charge relay system" evidence="5">
    <location>
        <position position="150"/>
    </location>
</feature>
<dbReference type="GO" id="GO:0006508">
    <property type="term" value="P:proteolysis"/>
    <property type="evidence" value="ECO:0007669"/>
    <property type="project" value="UniProtKB-KW"/>
</dbReference>
<evidence type="ECO:0000256" key="5">
    <source>
        <dbReference type="PROSITE-ProRule" id="PRU01240"/>
    </source>
</evidence>
<dbReference type="PROSITE" id="PS00137">
    <property type="entry name" value="SUBTILASE_HIS"/>
    <property type="match status" value="1"/>
</dbReference>
<dbReference type="PROSITE" id="PS00138">
    <property type="entry name" value="SUBTILASE_SER"/>
    <property type="match status" value="1"/>
</dbReference>
<evidence type="ECO:0000256" key="1">
    <source>
        <dbReference type="ARBA" id="ARBA00011073"/>
    </source>
</evidence>
<evidence type="ECO:0000256" key="2">
    <source>
        <dbReference type="ARBA" id="ARBA00022670"/>
    </source>
</evidence>
<dbReference type="AlphaFoldDB" id="A0A4Z1P3Q0"/>
<dbReference type="OrthoDB" id="206201at2759"/>
<reference evidence="9 10" key="1">
    <citation type="submission" date="2019-04" db="EMBL/GenBank/DDBJ databases">
        <title>High contiguity whole genome sequence and gene annotation resource for two Venturia nashicola isolates.</title>
        <authorList>
            <person name="Prokchorchik M."/>
            <person name="Won K."/>
            <person name="Lee Y."/>
            <person name="Choi E.D."/>
            <person name="Segonzac C."/>
            <person name="Sohn K.H."/>
        </authorList>
    </citation>
    <scope>NUCLEOTIDE SEQUENCE [LARGE SCALE GENOMIC DNA]</scope>
    <source>
        <strain evidence="9 10">PRI2</strain>
    </source>
</reference>
<feature type="active site" description="Charge relay system" evidence="5">
    <location>
        <position position="342"/>
    </location>
</feature>
<keyword evidence="10" id="KW-1185">Reference proteome</keyword>
<comment type="caution">
    <text evidence="9">The sequence shown here is derived from an EMBL/GenBank/DDBJ whole genome shotgun (WGS) entry which is preliminary data.</text>
</comment>
<evidence type="ECO:0000313" key="10">
    <source>
        <dbReference type="Proteomes" id="UP000298493"/>
    </source>
</evidence>
<evidence type="ECO:0000259" key="8">
    <source>
        <dbReference type="Pfam" id="PF00082"/>
    </source>
</evidence>
<feature type="domain" description="Peptidase S8/S53" evidence="8">
    <location>
        <begin position="141"/>
        <end position="378"/>
    </location>
</feature>
<feature type="signal peptide" evidence="7">
    <location>
        <begin position="1"/>
        <end position="20"/>
    </location>
</feature>
<evidence type="ECO:0000256" key="6">
    <source>
        <dbReference type="RuleBase" id="RU003355"/>
    </source>
</evidence>
<accession>A0A4Z1P3Q0</accession>
<evidence type="ECO:0000313" key="9">
    <source>
        <dbReference type="EMBL" id="TID18690.1"/>
    </source>
</evidence>
<evidence type="ECO:0000256" key="3">
    <source>
        <dbReference type="ARBA" id="ARBA00022801"/>
    </source>
</evidence>
<dbReference type="PANTHER" id="PTHR43806">
    <property type="entry name" value="PEPTIDASE S8"/>
    <property type="match status" value="1"/>
</dbReference>
<evidence type="ECO:0000256" key="4">
    <source>
        <dbReference type="ARBA" id="ARBA00022825"/>
    </source>
</evidence>
<keyword evidence="2 5" id="KW-0645">Protease</keyword>
<gene>
    <name evidence="9" type="ORF">E6O75_ATG05811</name>
</gene>
<dbReference type="InterPro" id="IPR022398">
    <property type="entry name" value="Peptidase_S8_His-AS"/>
</dbReference>
<evidence type="ECO:0000256" key="7">
    <source>
        <dbReference type="SAM" id="SignalP"/>
    </source>
</evidence>
<dbReference type="GO" id="GO:0004252">
    <property type="term" value="F:serine-type endopeptidase activity"/>
    <property type="evidence" value="ECO:0007669"/>
    <property type="project" value="UniProtKB-UniRule"/>
</dbReference>
<dbReference type="PANTHER" id="PTHR43806:SF58">
    <property type="entry name" value="ALKALINE PROTEASE 1-RELATED"/>
    <property type="match status" value="1"/>
</dbReference>
<keyword evidence="3 5" id="KW-0378">Hydrolase</keyword>
<dbReference type="InterPro" id="IPR023828">
    <property type="entry name" value="Peptidase_S8_Ser-AS"/>
</dbReference>
<dbReference type="InterPro" id="IPR036852">
    <property type="entry name" value="Peptidase_S8/S53_dom_sf"/>
</dbReference>
<feature type="chain" id="PRO_5021412885" evidence="7">
    <location>
        <begin position="21"/>
        <end position="402"/>
    </location>
</feature>
<dbReference type="InterPro" id="IPR050131">
    <property type="entry name" value="Peptidase_S8_subtilisin-like"/>
</dbReference>
<keyword evidence="4 5" id="KW-0720">Serine protease</keyword>
<feature type="active site" description="Charge relay system" evidence="5">
    <location>
        <position position="182"/>
    </location>
</feature>
<dbReference type="InterPro" id="IPR000209">
    <property type="entry name" value="Peptidase_S8/S53_dom"/>
</dbReference>
<dbReference type="PROSITE" id="PS51892">
    <property type="entry name" value="SUBTILASE"/>
    <property type="match status" value="1"/>
</dbReference>
<dbReference type="PRINTS" id="PR00723">
    <property type="entry name" value="SUBTILISIN"/>
</dbReference>
<proteinExistence type="inferred from homology"/>
<dbReference type="CDD" id="cd04077">
    <property type="entry name" value="Peptidases_S8_PCSK9_ProteinaseK_like"/>
    <property type="match status" value="1"/>
</dbReference>